<proteinExistence type="predicted"/>
<dbReference type="AlphaFoldDB" id="A0A7R9LMA8"/>
<name>A0A7R9LMA8_9ACAR</name>
<dbReference type="EMBL" id="CAJPIZ010030741">
    <property type="protein sequence ID" value="CAG2119971.1"/>
    <property type="molecule type" value="Genomic_DNA"/>
</dbReference>
<keyword evidence="2" id="KW-1185">Reference proteome</keyword>
<gene>
    <name evidence="1" type="ORF">OSB1V03_LOCUS19918</name>
</gene>
<evidence type="ECO:0000313" key="2">
    <source>
        <dbReference type="Proteomes" id="UP000759131"/>
    </source>
</evidence>
<dbReference type="EMBL" id="OC885316">
    <property type="protein sequence ID" value="CAD7644133.1"/>
    <property type="molecule type" value="Genomic_DNA"/>
</dbReference>
<dbReference type="Proteomes" id="UP000759131">
    <property type="component" value="Unassembled WGS sequence"/>
</dbReference>
<accession>A0A7R9LMA8</accession>
<evidence type="ECO:0000313" key="1">
    <source>
        <dbReference type="EMBL" id="CAD7644133.1"/>
    </source>
</evidence>
<organism evidence="1">
    <name type="scientific">Medioppia subpectinata</name>
    <dbReference type="NCBI Taxonomy" id="1979941"/>
    <lineage>
        <taxon>Eukaryota</taxon>
        <taxon>Metazoa</taxon>
        <taxon>Ecdysozoa</taxon>
        <taxon>Arthropoda</taxon>
        <taxon>Chelicerata</taxon>
        <taxon>Arachnida</taxon>
        <taxon>Acari</taxon>
        <taxon>Acariformes</taxon>
        <taxon>Sarcoptiformes</taxon>
        <taxon>Oribatida</taxon>
        <taxon>Brachypylina</taxon>
        <taxon>Oppioidea</taxon>
        <taxon>Oppiidae</taxon>
        <taxon>Medioppia</taxon>
    </lineage>
</organism>
<sequence>MSFLLKDSQFQFKDFAFYIKISLQRNVRKLLSMNRWNASKGLHDSDHH</sequence>
<protein>
    <submittedName>
        <fullName evidence="1">Uncharacterized protein</fullName>
    </submittedName>
</protein>
<reference evidence="1" key="1">
    <citation type="submission" date="2020-11" db="EMBL/GenBank/DDBJ databases">
        <authorList>
            <person name="Tran Van P."/>
        </authorList>
    </citation>
    <scope>NUCLEOTIDE SEQUENCE</scope>
</reference>